<dbReference type="Proteomes" id="UP000515472">
    <property type="component" value="Chromosome"/>
</dbReference>
<protein>
    <submittedName>
        <fullName evidence="1">Uncharacterized protein</fullName>
    </submittedName>
</protein>
<reference evidence="1 2" key="1">
    <citation type="submission" date="2020-06" db="EMBL/GenBank/DDBJ databases">
        <title>Interaction of electrochemicaly active bacteria, Geobacter bremensis R4 on different carbon anode.</title>
        <authorList>
            <person name="Meng L."/>
            <person name="Yoshida N."/>
        </authorList>
    </citation>
    <scope>NUCLEOTIDE SEQUENCE [LARGE SCALE GENOMIC DNA]</scope>
    <source>
        <strain evidence="1 2">R4</strain>
    </source>
</reference>
<accession>A0A6S6M2C1</accession>
<sequence>MQYVVRTWVFSDFRLQSRICNAAIPSAKAAAAFVSTLSPRSRGRTFLQGLQVSLTGEWRGVIRWVPPYRRSGFGRTVRNDTVDSRHAYDEGIEDRFTVLAP</sequence>
<dbReference type="KEGG" id="gbn:GEOBRER4_02150"/>
<proteinExistence type="predicted"/>
<evidence type="ECO:0000313" key="2">
    <source>
        <dbReference type="Proteomes" id="UP000515472"/>
    </source>
</evidence>
<evidence type="ECO:0000313" key="1">
    <source>
        <dbReference type="EMBL" id="BCG45465.1"/>
    </source>
</evidence>
<dbReference type="EMBL" id="AP023213">
    <property type="protein sequence ID" value="BCG45465.1"/>
    <property type="molecule type" value="Genomic_DNA"/>
</dbReference>
<organism evidence="1 2">
    <name type="scientific">Citrifermentans bremense</name>
    <dbReference type="NCBI Taxonomy" id="60035"/>
    <lineage>
        <taxon>Bacteria</taxon>
        <taxon>Pseudomonadati</taxon>
        <taxon>Thermodesulfobacteriota</taxon>
        <taxon>Desulfuromonadia</taxon>
        <taxon>Geobacterales</taxon>
        <taxon>Geobacteraceae</taxon>
        <taxon>Citrifermentans</taxon>
    </lineage>
</organism>
<gene>
    <name evidence="1" type="ORF">GEOBRER4_02150</name>
</gene>
<name>A0A6S6M2C1_9BACT</name>
<dbReference type="AlphaFoldDB" id="A0A6S6M2C1"/>
<keyword evidence="2" id="KW-1185">Reference proteome</keyword>